<evidence type="ECO:0000256" key="4">
    <source>
        <dbReference type="ARBA" id="ARBA00022840"/>
    </source>
</evidence>
<dbReference type="PROSITE" id="PS00108">
    <property type="entry name" value="PROTEIN_KINASE_ST"/>
    <property type="match status" value="1"/>
</dbReference>
<keyword evidence="3 10" id="KW-0418">Kinase</keyword>
<feature type="region of interest" description="Disordered" evidence="8">
    <location>
        <begin position="164"/>
        <end position="218"/>
    </location>
</feature>
<dbReference type="SMART" id="SM00220">
    <property type="entry name" value="S_TKc"/>
    <property type="match status" value="1"/>
</dbReference>
<dbReference type="GO" id="GO:0017148">
    <property type="term" value="P:negative regulation of translation"/>
    <property type="evidence" value="ECO:0007669"/>
    <property type="project" value="UniProtKB-KW"/>
</dbReference>
<evidence type="ECO:0000256" key="5">
    <source>
        <dbReference type="ARBA" id="ARBA00023193"/>
    </source>
</evidence>
<dbReference type="InterPro" id="IPR000719">
    <property type="entry name" value="Prot_kinase_dom"/>
</dbReference>
<dbReference type="PANTHER" id="PTHR11042">
    <property type="entry name" value="EUKARYOTIC TRANSLATION INITIATION FACTOR 2-ALPHA KINASE EIF2-ALPHA KINASE -RELATED"/>
    <property type="match status" value="1"/>
</dbReference>
<dbReference type="OrthoDB" id="5337378at2759"/>
<feature type="domain" description="Protein kinase" evidence="9">
    <location>
        <begin position="478"/>
        <end position="728"/>
    </location>
</feature>
<dbReference type="Gene3D" id="1.10.510.10">
    <property type="entry name" value="Transferase(Phosphotransferase) domain 1"/>
    <property type="match status" value="1"/>
</dbReference>
<keyword evidence="11" id="KW-1185">Reference proteome</keyword>
<evidence type="ECO:0000256" key="3">
    <source>
        <dbReference type="ARBA" id="ARBA00022777"/>
    </source>
</evidence>
<dbReference type="Gene3D" id="3.30.200.20">
    <property type="entry name" value="Phosphorylase Kinase, domain 1"/>
    <property type="match status" value="1"/>
</dbReference>
<accession>A0A1Z5KQN8</accession>
<reference evidence="10 11" key="1">
    <citation type="journal article" date="2015" name="Plant Cell">
        <title>Oil accumulation by the oleaginous diatom Fistulifera solaris as revealed by the genome and transcriptome.</title>
        <authorList>
            <person name="Tanaka T."/>
            <person name="Maeda Y."/>
            <person name="Veluchamy A."/>
            <person name="Tanaka M."/>
            <person name="Abida H."/>
            <person name="Marechal E."/>
            <person name="Bowler C."/>
            <person name="Muto M."/>
            <person name="Sunaga Y."/>
            <person name="Tanaka M."/>
            <person name="Yoshino T."/>
            <person name="Taniguchi T."/>
            <person name="Fukuda Y."/>
            <person name="Nemoto M."/>
            <person name="Matsumoto M."/>
            <person name="Wong P.S."/>
            <person name="Aburatani S."/>
            <person name="Fujibuchi W."/>
        </authorList>
    </citation>
    <scope>NUCLEOTIDE SEQUENCE [LARGE SCALE GENOMIC DNA]</scope>
    <source>
        <strain evidence="10 11">JPCC DA0580</strain>
    </source>
</reference>
<dbReference type="Pfam" id="PF00069">
    <property type="entry name" value="Pkinase"/>
    <property type="match status" value="1"/>
</dbReference>
<gene>
    <name evidence="10" type="ORF">FisN_1Hh593</name>
</gene>
<feature type="compositionally biased region" description="Polar residues" evidence="8">
    <location>
        <begin position="63"/>
        <end position="90"/>
    </location>
</feature>
<dbReference type="GO" id="GO:0005524">
    <property type="term" value="F:ATP binding"/>
    <property type="evidence" value="ECO:0007669"/>
    <property type="project" value="UniProtKB-UniRule"/>
</dbReference>
<evidence type="ECO:0000256" key="6">
    <source>
        <dbReference type="ARBA" id="ARBA00037982"/>
    </source>
</evidence>
<feature type="compositionally biased region" description="Polar residues" evidence="8">
    <location>
        <begin position="200"/>
        <end position="216"/>
    </location>
</feature>
<evidence type="ECO:0000256" key="2">
    <source>
        <dbReference type="ARBA" id="ARBA00022741"/>
    </source>
</evidence>
<keyword evidence="1 10" id="KW-0808">Transferase</keyword>
<organism evidence="10 11">
    <name type="scientific">Fistulifera solaris</name>
    <name type="common">Oleaginous diatom</name>
    <dbReference type="NCBI Taxonomy" id="1519565"/>
    <lineage>
        <taxon>Eukaryota</taxon>
        <taxon>Sar</taxon>
        <taxon>Stramenopiles</taxon>
        <taxon>Ochrophyta</taxon>
        <taxon>Bacillariophyta</taxon>
        <taxon>Bacillariophyceae</taxon>
        <taxon>Bacillariophycidae</taxon>
        <taxon>Naviculales</taxon>
        <taxon>Naviculaceae</taxon>
        <taxon>Fistulifera</taxon>
    </lineage>
</organism>
<evidence type="ECO:0000313" key="11">
    <source>
        <dbReference type="Proteomes" id="UP000198406"/>
    </source>
</evidence>
<feature type="compositionally biased region" description="Polar residues" evidence="8">
    <location>
        <begin position="324"/>
        <end position="335"/>
    </location>
</feature>
<feature type="region of interest" description="Disordered" evidence="8">
    <location>
        <begin position="297"/>
        <end position="363"/>
    </location>
</feature>
<dbReference type="InParanoid" id="A0A1Z5KQN8"/>
<feature type="region of interest" description="Disordered" evidence="8">
    <location>
        <begin position="430"/>
        <end position="471"/>
    </location>
</feature>
<keyword evidence="4 7" id="KW-0067">ATP-binding</keyword>
<dbReference type="InterPro" id="IPR017441">
    <property type="entry name" value="Protein_kinase_ATP_BS"/>
</dbReference>
<evidence type="ECO:0000313" key="10">
    <source>
        <dbReference type="EMBL" id="GAX28616.1"/>
    </source>
</evidence>
<dbReference type="PANTHER" id="PTHR11042:SF185">
    <property type="entry name" value="WEE1-LIKE PROTEIN KINASE"/>
    <property type="match status" value="1"/>
</dbReference>
<dbReference type="GO" id="GO:0004713">
    <property type="term" value="F:protein tyrosine kinase activity"/>
    <property type="evidence" value="ECO:0007669"/>
    <property type="project" value="TreeGrafter"/>
</dbReference>
<dbReference type="GO" id="GO:0005634">
    <property type="term" value="C:nucleus"/>
    <property type="evidence" value="ECO:0007669"/>
    <property type="project" value="TreeGrafter"/>
</dbReference>
<keyword evidence="5" id="KW-0652">Protein synthesis inhibitor</keyword>
<sequence length="783" mass="87172">MDSHMNEKSSLGNNLSYADNGDMVDSEIHSDVDTVMMDDNSIGLASPIRSCKGRALPSSVCNSFFPSERNSTRGTAPSSPSHKAASTPNSRRLFRDDSTDNSESSLQDMLGNYSPYKGYRNKNTRRDTLETQHTAGSDMSIQSTQEFTVCNSPWAYQNNYRRLSRDSTGSAAPATVSRKRASTERRQSDAPETPYRRTPTRSTNLFSGSTNAPDTGSSMMHCSPHMSPNSFMTIDGRFVQSKNPFSSPMMQWDEAEITPRQAAAAAAAEKQEYQLSAPPFPMAFGSEEDEKNIQQYLPPRRGNRRSFLPPSLEQINGGFPDQRFSFTGSPIAESNGTDDAEYSPVRNRAKPPEAMETDLASSGSLHKVRRLCLEDDVVAATGQHVRLSSNSLRNRRPPAIETGLDSDEDNKTAASNLSLGWEHYDGVSPTDIQSFPLVPPTPIKQKRGPPQPPYARPRSSSSIEHTEQSSKSRFHGDFDIISELGKGSFGCVYKVLSRLDGCMYAIKAAHRQAKGRADRDRMLQEVYALATLSDQADTATFHIVRYHQAWMEDDRLYIQTELCTGTLLDEIAHCGGLSEPRKYKLLREILLALAFIHRNKMCHLDIKPENIFLKNDQYKLGDFGLVTVASASQNVEEGDSRYMSMELLSGDRSDLTKSDIFSLGISVYELCLGQPLPTSGEKWQDLRAGRFDPLPGTSVELTMLIKRMMNPKPDQRPSATELLKHPKLLSDEEKALIRERDKVAAANLQLQAAQQFHQFPPPAQQLRKKLTRANTWNGTLPNC</sequence>
<dbReference type="GO" id="GO:0004674">
    <property type="term" value="F:protein serine/threonine kinase activity"/>
    <property type="evidence" value="ECO:0007669"/>
    <property type="project" value="UniProtKB-EC"/>
</dbReference>
<dbReference type="SUPFAM" id="SSF56112">
    <property type="entry name" value="Protein kinase-like (PK-like)"/>
    <property type="match status" value="1"/>
</dbReference>
<dbReference type="EMBL" id="BDSP01000277">
    <property type="protein sequence ID" value="GAX28616.1"/>
    <property type="molecule type" value="Genomic_DNA"/>
</dbReference>
<dbReference type="AlphaFoldDB" id="A0A1Z5KQN8"/>
<dbReference type="PROSITE" id="PS00107">
    <property type="entry name" value="PROTEIN_KINASE_ATP"/>
    <property type="match status" value="1"/>
</dbReference>
<feature type="binding site" evidence="7">
    <location>
        <position position="507"/>
    </location>
    <ligand>
        <name>ATP</name>
        <dbReference type="ChEBI" id="CHEBI:30616"/>
    </ligand>
</feature>
<comment type="similarity">
    <text evidence="6">Belongs to the protein kinase superfamily. Ser/Thr protein kinase family. GCN2 subfamily.</text>
</comment>
<dbReference type="InterPro" id="IPR050339">
    <property type="entry name" value="CC_SR_Kinase"/>
</dbReference>
<dbReference type="InterPro" id="IPR008271">
    <property type="entry name" value="Ser/Thr_kinase_AS"/>
</dbReference>
<comment type="caution">
    <text evidence="10">The sequence shown here is derived from an EMBL/GenBank/DDBJ whole genome shotgun (WGS) entry which is preliminary data.</text>
</comment>
<dbReference type="GO" id="GO:0005737">
    <property type="term" value="C:cytoplasm"/>
    <property type="evidence" value="ECO:0007669"/>
    <property type="project" value="TreeGrafter"/>
</dbReference>
<feature type="region of interest" description="Disordered" evidence="8">
    <location>
        <begin position="63"/>
        <end position="123"/>
    </location>
</feature>
<proteinExistence type="inferred from homology"/>
<evidence type="ECO:0000256" key="7">
    <source>
        <dbReference type="PROSITE-ProRule" id="PRU10141"/>
    </source>
</evidence>
<feature type="region of interest" description="Disordered" evidence="8">
    <location>
        <begin position="388"/>
        <end position="411"/>
    </location>
</feature>
<feature type="region of interest" description="Disordered" evidence="8">
    <location>
        <begin position="1"/>
        <end position="22"/>
    </location>
</feature>
<dbReference type="EC" id="2.7.11.1" evidence="10"/>
<evidence type="ECO:0000256" key="8">
    <source>
        <dbReference type="SAM" id="MobiDB-lite"/>
    </source>
</evidence>
<evidence type="ECO:0000259" key="9">
    <source>
        <dbReference type="PROSITE" id="PS50011"/>
    </source>
</evidence>
<dbReference type="InterPro" id="IPR011009">
    <property type="entry name" value="Kinase-like_dom_sf"/>
</dbReference>
<feature type="compositionally biased region" description="Polar residues" evidence="8">
    <location>
        <begin position="8"/>
        <end position="17"/>
    </location>
</feature>
<protein>
    <submittedName>
        <fullName evidence="10">Wee1-like protein kinase</fullName>
        <ecNumber evidence="10">2.7.11.1</ecNumber>
    </submittedName>
</protein>
<dbReference type="Proteomes" id="UP000198406">
    <property type="component" value="Unassembled WGS sequence"/>
</dbReference>
<name>A0A1Z5KQN8_FISSO</name>
<keyword evidence="2 7" id="KW-0547">Nucleotide-binding</keyword>
<evidence type="ECO:0000256" key="1">
    <source>
        <dbReference type="ARBA" id="ARBA00022679"/>
    </source>
</evidence>
<dbReference type="PROSITE" id="PS50011">
    <property type="entry name" value="PROTEIN_KINASE_DOM"/>
    <property type="match status" value="1"/>
</dbReference>